<dbReference type="GO" id="GO:0006360">
    <property type="term" value="P:transcription by RNA polymerase I"/>
    <property type="evidence" value="ECO:0007669"/>
    <property type="project" value="TreeGrafter"/>
</dbReference>
<feature type="compositionally biased region" description="Acidic residues" evidence="4">
    <location>
        <begin position="770"/>
        <end position="779"/>
    </location>
</feature>
<dbReference type="GO" id="GO:0003677">
    <property type="term" value="F:DNA binding"/>
    <property type="evidence" value="ECO:0007669"/>
    <property type="project" value="TreeGrafter"/>
</dbReference>
<keyword evidence="6" id="KW-1185">Reference proteome</keyword>
<feature type="compositionally biased region" description="Low complexity" evidence="4">
    <location>
        <begin position="562"/>
        <end position="578"/>
    </location>
</feature>
<feature type="compositionally biased region" description="Basic and acidic residues" evidence="4">
    <location>
        <begin position="134"/>
        <end position="143"/>
    </location>
</feature>
<protein>
    <recommendedName>
        <fullName evidence="7">SPT2 chromatin</fullName>
    </recommendedName>
</protein>
<feature type="compositionally biased region" description="Basic and acidic residues" evidence="4">
    <location>
        <begin position="185"/>
        <end position="223"/>
    </location>
</feature>
<feature type="compositionally biased region" description="Low complexity" evidence="4">
    <location>
        <begin position="527"/>
        <end position="551"/>
    </location>
</feature>
<gene>
    <name evidence="5" type="ORF">BESB_020010</name>
</gene>
<comment type="similarity">
    <text evidence="1">Belongs to the SPT2 family.</text>
</comment>
<dbReference type="SMART" id="SM00784">
    <property type="entry name" value="SPT2"/>
    <property type="match status" value="1"/>
</dbReference>
<feature type="region of interest" description="Disordered" evidence="4">
    <location>
        <begin position="1"/>
        <end position="43"/>
    </location>
</feature>
<feature type="compositionally biased region" description="Low complexity" evidence="4">
    <location>
        <begin position="590"/>
        <end position="648"/>
    </location>
</feature>
<evidence type="ECO:0000313" key="6">
    <source>
        <dbReference type="Proteomes" id="UP000224006"/>
    </source>
</evidence>
<feature type="compositionally biased region" description="Basic and acidic residues" evidence="4">
    <location>
        <begin position="394"/>
        <end position="413"/>
    </location>
</feature>
<dbReference type="EMBL" id="NWUJ01000012">
    <property type="protein sequence ID" value="PFH32060.1"/>
    <property type="molecule type" value="Genomic_DNA"/>
</dbReference>
<dbReference type="PANTHER" id="PTHR22691">
    <property type="entry name" value="YEAST SPT2-RELATED"/>
    <property type="match status" value="1"/>
</dbReference>
<feature type="compositionally biased region" description="Basic and acidic residues" evidence="4">
    <location>
        <begin position="25"/>
        <end position="35"/>
    </location>
</feature>
<evidence type="ECO:0000313" key="5">
    <source>
        <dbReference type="EMBL" id="PFH32060.1"/>
    </source>
</evidence>
<comment type="caution">
    <text evidence="5">The sequence shown here is derived from an EMBL/GenBank/DDBJ whole genome shotgun (WGS) entry which is preliminary data.</text>
</comment>
<feature type="region of interest" description="Disordered" evidence="4">
    <location>
        <begin position="134"/>
        <end position="324"/>
    </location>
</feature>
<evidence type="ECO:0000256" key="1">
    <source>
        <dbReference type="ARBA" id="ARBA00006461"/>
    </source>
</evidence>
<dbReference type="GO" id="GO:0005730">
    <property type="term" value="C:nucleolus"/>
    <property type="evidence" value="ECO:0007669"/>
    <property type="project" value="TreeGrafter"/>
</dbReference>
<dbReference type="RefSeq" id="XP_029216069.1">
    <property type="nucleotide sequence ID" value="XM_029360710.1"/>
</dbReference>
<sequence>MDRLDELLVPDPNFLSGRPTSALEARLKTSDDALVPRRPPAGEVRTAVPAAQMRPAAPAEERRHTQTVEKEVLDKWRADRKRELVAFLRKANRELKAGPEVSKALAEFAALKENATKVRPPDDIFQALLWERLEGKDRGDKRTPPSGAPSQGPRLHAETPEGGVSAQPSSPAAPLSASEQLSLQLRERGAQLARMREREQEIRRQEEQERLLREKARRQDKGVRAASRRPGAESRGGDLRAVASPLRKLCRTKKPTAEGSRAGPATMSFEETRRKAERHGVVVRHGPLSSAARGRAGGGEPTGASWLAGRGGEEDSTKNESVATGVNGISKPVKRWVNGKVIVEKWRGISSLVYIPKKNTPQSPSSTDAPVSGADASPLRAAGSPVAAAPEVAHQIRQETTDALTADRGRETSADSSRVSSLSSLSPSPPRQVSLNSATNWSAEAAAADRAAACAAERQPLTRGGALSARTSPSQSSPPSAAHQGISPGHVRGPQLSRSPLPESGPAASSRETPPATPADPGRRRAALSSASPCASPSASSARQSASATAPGSHARASAPTSQRGSAGSSEGRSAHSAGQEKNLQRRHGSASSPCPQAAAARARRFPPAASLASSATSAAAPVASARPSKAFWAPSLSPSGAAGAAGCPARRRPQFVVPDLQGRAQACQPPKKYICGVPQPDRRVYNRPLGGAAAGGVRSFIPAVAACAVSPVKPSDPAERHRALRAQRTSVLPRGSVAAPFRCAATATSRGQAGRRPAARRASGREADDGVEVEEAESQFDSGGECEEPIRIRRSGSAAGRRPSLPLWRRRGISVDLEEEEDDMTDFIVDDEVAEAEEQGGGWRAEMRRVTGYDPGNYAGHLEGECDESGFHQQLREEHYSSRIATQEDAEEYQKLLEEEREERRLRKLSRRQERR</sequence>
<dbReference type="GO" id="GO:0042393">
    <property type="term" value="F:histone binding"/>
    <property type="evidence" value="ECO:0007669"/>
    <property type="project" value="TreeGrafter"/>
</dbReference>
<feature type="coiled-coil region" evidence="3">
    <location>
        <begin position="884"/>
        <end position="917"/>
    </location>
</feature>
<evidence type="ECO:0008006" key="7">
    <source>
        <dbReference type="Google" id="ProtNLM"/>
    </source>
</evidence>
<evidence type="ECO:0000256" key="2">
    <source>
        <dbReference type="ARBA" id="ARBA00023054"/>
    </source>
</evidence>
<dbReference type="OrthoDB" id="332669at2759"/>
<dbReference type="Pfam" id="PF08243">
    <property type="entry name" value="SPT2"/>
    <property type="match status" value="1"/>
</dbReference>
<reference evidence="5 6" key="1">
    <citation type="submission" date="2017-09" db="EMBL/GenBank/DDBJ databases">
        <title>Genome sequencing of Besnoitia besnoiti strain Bb-Ger1.</title>
        <authorList>
            <person name="Schares G."/>
            <person name="Venepally P."/>
            <person name="Lorenzi H.A."/>
        </authorList>
    </citation>
    <scope>NUCLEOTIDE SEQUENCE [LARGE SCALE GENOMIC DNA]</scope>
    <source>
        <strain evidence="5 6">Bb-Ger1</strain>
    </source>
</reference>
<dbReference type="PANTHER" id="PTHR22691:SF8">
    <property type="entry name" value="PROTEIN SPT2 HOMOLOG"/>
    <property type="match status" value="1"/>
</dbReference>
<dbReference type="KEGG" id="bbes:BESB_020010"/>
<dbReference type="GO" id="GO:0006334">
    <property type="term" value="P:nucleosome assembly"/>
    <property type="evidence" value="ECO:0007669"/>
    <property type="project" value="TreeGrafter"/>
</dbReference>
<proteinExistence type="inferred from homology"/>
<feature type="compositionally biased region" description="Low complexity" evidence="4">
    <location>
        <begin position="443"/>
        <end position="458"/>
    </location>
</feature>
<feature type="compositionally biased region" description="Low complexity" evidence="4">
    <location>
        <begin position="416"/>
        <end position="435"/>
    </location>
</feature>
<dbReference type="STRING" id="94643.A0A2A9M9J7"/>
<evidence type="ECO:0000256" key="4">
    <source>
        <dbReference type="SAM" id="MobiDB-lite"/>
    </source>
</evidence>
<feature type="region of interest" description="Disordered" evidence="4">
    <location>
        <begin position="746"/>
        <end position="806"/>
    </location>
</feature>
<name>A0A2A9M9J7_BESBE</name>
<dbReference type="Proteomes" id="UP000224006">
    <property type="component" value="Chromosome XI"/>
</dbReference>
<dbReference type="GeneID" id="40307062"/>
<keyword evidence="2 3" id="KW-0175">Coiled coil</keyword>
<accession>A0A2A9M9J7</accession>
<feature type="compositionally biased region" description="Low complexity" evidence="4">
    <location>
        <begin position="165"/>
        <end position="184"/>
    </location>
</feature>
<dbReference type="AlphaFoldDB" id="A0A2A9M9J7"/>
<feature type="compositionally biased region" description="Polar residues" evidence="4">
    <location>
        <begin position="359"/>
        <end position="369"/>
    </location>
</feature>
<dbReference type="InterPro" id="IPR013256">
    <property type="entry name" value="Chromatin_SPT2"/>
</dbReference>
<dbReference type="VEuPathDB" id="ToxoDB:BESB_020010"/>
<feature type="compositionally biased region" description="Basic and acidic residues" evidence="4">
    <location>
        <begin position="270"/>
        <end position="280"/>
    </location>
</feature>
<evidence type="ECO:0000256" key="3">
    <source>
        <dbReference type="SAM" id="Coils"/>
    </source>
</evidence>
<feature type="compositionally biased region" description="Low complexity" evidence="4">
    <location>
        <begin position="468"/>
        <end position="482"/>
    </location>
</feature>
<organism evidence="5 6">
    <name type="scientific">Besnoitia besnoiti</name>
    <name type="common">Apicomplexan protozoan</name>
    <dbReference type="NCBI Taxonomy" id="94643"/>
    <lineage>
        <taxon>Eukaryota</taxon>
        <taxon>Sar</taxon>
        <taxon>Alveolata</taxon>
        <taxon>Apicomplexa</taxon>
        <taxon>Conoidasida</taxon>
        <taxon>Coccidia</taxon>
        <taxon>Eucoccidiorida</taxon>
        <taxon>Eimeriorina</taxon>
        <taxon>Sarcocystidae</taxon>
        <taxon>Besnoitia</taxon>
    </lineage>
</organism>
<feature type="region of interest" description="Disordered" evidence="4">
    <location>
        <begin position="356"/>
        <end position="648"/>
    </location>
</feature>